<dbReference type="PANTHER" id="PTHR19848:SF8">
    <property type="entry name" value="F-BOX AND WD REPEAT DOMAIN CONTAINING 7"/>
    <property type="match status" value="1"/>
</dbReference>
<dbReference type="eggNOG" id="COG1672">
    <property type="taxonomic scope" value="Bacteria"/>
</dbReference>
<evidence type="ECO:0000256" key="4">
    <source>
        <dbReference type="SAM" id="MobiDB-lite"/>
    </source>
</evidence>
<evidence type="ECO:0000256" key="1">
    <source>
        <dbReference type="ARBA" id="ARBA00022574"/>
    </source>
</evidence>
<feature type="domain" description="Novel STAND NTPase 1" evidence="5">
    <location>
        <begin position="65"/>
        <end position="479"/>
    </location>
</feature>
<protein>
    <submittedName>
        <fullName evidence="6">Putative WD40 repeat-containing protein</fullName>
    </submittedName>
</protein>
<dbReference type="CDD" id="cd00200">
    <property type="entry name" value="WD40"/>
    <property type="match status" value="1"/>
</dbReference>
<keyword evidence="7" id="KW-1185">Reference proteome</keyword>
<dbReference type="EMBL" id="CM002803">
    <property type="protein sequence ID" value="KEI68838.1"/>
    <property type="molecule type" value="Genomic_DNA"/>
</dbReference>
<dbReference type="Pfam" id="PF20703">
    <property type="entry name" value="nSTAND1"/>
    <property type="match status" value="1"/>
</dbReference>
<dbReference type="PATRIC" id="fig|388467.6.peg.4077"/>
<evidence type="ECO:0000259" key="5">
    <source>
        <dbReference type="Pfam" id="PF20703"/>
    </source>
</evidence>
<feature type="repeat" description="WD" evidence="3">
    <location>
        <begin position="633"/>
        <end position="674"/>
    </location>
</feature>
<dbReference type="Pfam" id="PF00400">
    <property type="entry name" value="WD40"/>
    <property type="match status" value="3"/>
</dbReference>
<feature type="compositionally biased region" description="Polar residues" evidence="4">
    <location>
        <begin position="1"/>
        <end position="20"/>
    </location>
</feature>
<dbReference type="PRINTS" id="PR00320">
    <property type="entry name" value="GPROTEINBRPT"/>
</dbReference>
<accession>A0A073CMB4</accession>
<dbReference type="Gene3D" id="3.40.50.300">
    <property type="entry name" value="P-loop containing nucleotide triphosphate hydrolases"/>
    <property type="match status" value="1"/>
</dbReference>
<reference evidence="6 7" key="1">
    <citation type="journal article" date="2014" name="Appl. Environ. Microbiol.">
        <title>Elucidation of insertion elements encoded on plasmids and in vitro construction of shuttle vectors from the toxic cyanobacterium Planktothrix.</title>
        <authorList>
            <person name="Christiansen G."/>
            <person name="Goesmann A."/>
            <person name="Kurmayer R."/>
        </authorList>
    </citation>
    <scope>NUCLEOTIDE SEQUENCE [LARGE SCALE GENOMIC DNA]</scope>
    <source>
        <strain evidence="6 7">NIVA-CYA 126/8</strain>
    </source>
</reference>
<organism evidence="6 7">
    <name type="scientific">Planktothrix agardhii (strain NIVA-CYA 126/8)</name>
    <dbReference type="NCBI Taxonomy" id="388467"/>
    <lineage>
        <taxon>Bacteria</taxon>
        <taxon>Bacillati</taxon>
        <taxon>Cyanobacteriota</taxon>
        <taxon>Cyanophyceae</taxon>
        <taxon>Oscillatoriophycideae</taxon>
        <taxon>Oscillatoriales</taxon>
        <taxon>Microcoleaceae</taxon>
        <taxon>Planktothrix</taxon>
    </lineage>
</organism>
<evidence type="ECO:0000313" key="7">
    <source>
        <dbReference type="Proteomes" id="UP000027395"/>
    </source>
</evidence>
<dbReference type="Gene3D" id="2.130.10.10">
    <property type="entry name" value="YVTN repeat-like/Quinoprotein amine dehydrogenase"/>
    <property type="match status" value="2"/>
</dbReference>
<evidence type="ECO:0000313" key="6">
    <source>
        <dbReference type="EMBL" id="KEI68838.1"/>
    </source>
</evidence>
<name>A0A073CMB4_PLAA1</name>
<proteinExistence type="predicted"/>
<feature type="repeat" description="WD" evidence="3">
    <location>
        <begin position="717"/>
        <end position="758"/>
    </location>
</feature>
<dbReference type="PANTHER" id="PTHR19848">
    <property type="entry name" value="WD40 REPEAT PROTEIN"/>
    <property type="match status" value="1"/>
</dbReference>
<dbReference type="InterPro" id="IPR019775">
    <property type="entry name" value="WD40_repeat_CS"/>
</dbReference>
<dbReference type="Proteomes" id="UP000027395">
    <property type="component" value="Chromosome"/>
</dbReference>
<dbReference type="InterPro" id="IPR020472">
    <property type="entry name" value="WD40_PAC1"/>
</dbReference>
<feature type="region of interest" description="Disordered" evidence="4">
    <location>
        <begin position="1"/>
        <end position="21"/>
    </location>
</feature>
<sequence>MRSVTSMSQSIPEPQSQGQENLIKDTNVRGDLIFAPVQIGTKIETQIVQISVAKVTQQQLIKTSPYQGLKRFNFKDRERFFGRDKLIARLFEAVNRSNLSLVLGASGSGKSSVVRAGLIPELKKSLESQNFYDFIFTPNQNPFDSLYRCLLSEEKDYNFSNLNTEIALEAKADTLTKVISTLKKKEERWLIFVDQFEQLFTTCQEPEKCKNFIAGIVKVANSGDSSVKIVVAIRSDFLEQLSYYPDLGAIANQNNIHLVTEMYPDELRQAIEQPAARHGVVFEEGLVEQIIEEVEGQKGFLPLLQYTLDLLWEGECKTIGTDGHPHIEDRTLNTASYAALEGVRGALQKHINEIYQNLNQDEKTATKQIFLKLVNIVETDSGRKTVSRRAYQNEFVSESVKKTLSIFIDEKLLVASSEYSSTEIVLITQNERIQQSATIEIAHEILLSSWDVLNGWLEQEKEAIILKNWLAGETRRWQKIRLENESKANDELLKGSRLAQVVEFRNKDAFENVGGLRPEENQFIDISVALRDRQKQEQERLRQRIILGLSAGFIGALSLAGFAGWQWRQAEITKSDVILGSAKILFSQGKELDALMESLRAGVLVQRLKAKPSMELVGALQQAVSEVRERNRLETHSRSVWSVSFSPDGKTLASGSDDNPIKLWDVITGKEIRTLQGHSRCVWSVSFSPDGKTLASGGCDKTIKLWDVTTGKEIRTLQGHSSLFWSVSFSPDGKTLASGSWDKTIKLWDVTTGREIRTLQGA</sequence>
<dbReference type="PROSITE" id="PS50082">
    <property type="entry name" value="WD_REPEATS_2"/>
    <property type="match status" value="3"/>
</dbReference>
<dbReference type="InterPro" id="IPR036322">
    <property type="entry name" value="WD40_repeat_dom_sf"/>
</dbReference>
<dbReference type="AlphaFoldDB" id="A0A073CMB4"/>
<dbReference type="SMART" id="SM00320">
    <property type="entry name" value="WD40"/>
    <property type="match status" value="3"/>
</dbReference>
<dbReference type="HOGENOM" id="CLU_002352_3_0_3"/>
<dbReference type="InterPro" id="IPR027417">
    <property type="entry name" value="P-loop_NTPase"/>
</dbReference>
<evidence type="ECO:0000256" key="3">
    <source>
        <dbReference type="PROSITE-ProRule" id="PRU00221"/>
    </source>
</evidence>
<dbReference type="PROSITE" id="PS50294">
    <property type="entry name" value="WD_REPEATS_REGION"/>
    <property type="match status" value="3"/>
</dbReference>
<keyword evidence="1 3" id="KW-0853">WD repeat</keyword>
<feature type="repeat" description="WD" evidence="3">
    <location>
        <begin position="675"/>
        <end position="716"/>
    </location>
</feature>
<dbReference type="SUPFAM" id="SSF52540">
    <property type="entry name" value="P-loop containing nucleoside triphosphate hydrolases"/>
    <property type="match status" value="1"/>
</dbReference>
<dbReference type="InterPro" id="IPR001680">
    <property type="entry name" value="WD40_rpt"/>
</dbReference>
<dbReference type="SUPFAM" id="SSF50978">
    <property type="entry name" value="WD40 repeat-like"/>
    <property type="match status" value="1"/>
</dbReference>
<dbReference type="eggNOG" id="COG2319">
    <property type="taxonomic scope" value="Bacteria"/>
</dbReference>
<dbReference type="PROSITE" id="PS00678">
    <property type="entry name" value="WD_REPEATS_1"/>
    <property type="match status" value="2"/>
</dbReference>
<evidence type="ECO:0000256" key="2">
    <source>
        <dbReference type="ARBA" id="ARBA00022737"/>
    </source>
</evidence>
<dbReference type="InterPro" id="IPR015943">
    <property type="entry name" value="WD40/YVTN_repeat-like_dom_sf"/>
</dbReference>
<keyword evidence="2" id="KW-0677">Repeat</keyword>
<dbReference type="STRING" id="388467.A19Y_4136"/>
<gene>
    <name evidence="6" type="ORF">A19Y_4136</name>
</gene>
<dbReference type="InterPro" id="IPR049052">
    <property type="entry name" value="nSTAND1"/>
</dbReference>